<organism evidence="15">
    <name type="scientific">Oppiella nova</name>
    <dbReference type="NCBI Taxonomy" id="334625"/>
    <lineage>
        <taxon>Eukaryota</taxon>
        <taxon>Metazoa</taxon>
        <taxon>Ecdysozoa</taxon>
        <taxon>Arthropoda</taxon>
        <taxon>Chelicerata</taxon>
        <taxon>Arachnida</taxon>
        <taxon>Acari</taxon>
        <taxon>Acariformes</taxon>
        <taxon>Sarcoptiformes</taxon>
        <taxon>Oribatida</taxon>
        <taxon>Brachypylina</taxon>
        <taxon>Oppioidea</taxon>
        <taxon>Oppiidae</taxon>
        <taxon>Oppiella</taxon>
    </lineage>
</organism>
<dbReference type="GO" id="GO:0005975">
    <property type="term" value="P:carbohydrate metabolic process"/>
    <property type="evidence" value="ECO:0007669"/>
    <property type="project" value="InterPro"/>
</dbReference>
<evidence type="ECO:0000256" key="11">
    <source>
        <dbReference type="PIRSR" id="PIRSR001480-2"/>
    </source>
</evidence>
<dbReference type="InterPro" id="IPR011051">
    <property type="entry name" value="RmlC_Cupin_sf"/>
</dbReference>
<dbReference type="OrthoDB" id="6605218at2759"/>
<dbReference type="InterPro" id="IPR046458">
    <property type="entry name" value="PMI_typeI_hel"/>
</dbReference>
<feature type="binding site" evidence="11">
    <location>
        <position position="139"/>
    </location>
    <ligand>
        <name>Zn(2+)</name>
        <dbReference type="ChEBI" id="CHEBI:29105"/>
    </ligand>
</feature>
<sequence length="442" mass="49531">MAKWVIVNSSRVKSKSYQSDSVNNSSQLALKMIPLRCCVKKYDWGQKGMDSAVARFVKNQIPGYSVDADSPHAELWMGTHPSGPTIVVSPDPELDNKTLLNLLQSFPEYVGTVNIVAKYGDNLPFLFKVLSVGKALSIQAHPNKQLAEELHRTDPFHYPDANHKPEMAIALTDFEALVGFRPHSEVEAFLDNVPEFRAVVGNESTANYKNSADKKQGLKQFFTALMSAPENVVTQNLEALVQRWSREETIDPDKEALRQLFLRLYSQFPNDIGCFAIFYLNYLNLKPGEAIYLGQDEPHAYILGDCIECMACSDNVVRAGLTPKFKDVKTLSNMLTYISKSAKEQFLSPKVVDEFTKSYVVPVPEFVVDAIQVDGQHVNLTFEYVLTKKESGSIIIVIRGEFNCNETAITAGYVGFIPAMTSLRINQLKSPLLIYRAYCRTD</sequence>
<dbReference type="PANTHER" id="PTHR10309">
    <property type="entry name" value="MANNOSE-6-PHOSPHATE ISOMERASE"/>
    <property type="match status" value="1"/>
</dbReference>
<dbReference type="InterPro" id="IPR001250">
    <property type="entry name" value="Man6P_Isoase-1"/>
</dbReference>
<comment type="pathway">
    <text evidence="2 12">Nucleotide-sugar biosynthesis; GDP-alpha-D-mannose biosynthesis; alpha-D-mannose 1-phosphate from D-fructose 6-phosphate: step 1/2.</text>
</comment>
<dbReference type="EMBL" id="OC920144">
    <property type="protein sequence ID" value="CAD7652240.1"/>
    <property type="molecule type" value="Genomic_DNA"/>
</dbReference>
<gene>
    <name evidence="15" type="ORF">ONB1V03_LOCUS8904</name>
</gene>
<evidence type="ECO:0000256" key="4">
    <source>
        <dbReference type="ARBA" id="ARBA00011956"/>
    </source>
</evidence>
<keyword evidence="16" id="KW-1185">Reference proteome</keyword>
<evidence type="ECO:0000256" key="12">
    <source>
        <dbReference type="RuleBase" id="RU004248"/>
    </source>
</evidence>
<comment type="cofactor">
    <cofactor evidence="11">
        <name>Zn(2+)</name>
        <dbReference type="ChEBI" id="CHEBI:29105"/>
    </cofactor>
    <text evidence="11">Binds 1 zinc ion per subunit.</text>
</comment>
<dbReference type="EMBL" id="CAJPVJ010005319">
    <property type="protein sequence ID" value="CAG2169427.1"/>
    <property type="molecule type" value="Genomic_DNA"/>
</dbReference>
<evidence type="ECO:0000313" key="15">
    <source>
        <dbReference type="EMBL" id="CAD7652240.1"/>
    </source>
</evidence>
<dbReference type="PIRSF" id="PIRSF001480">
    <property type="entry name" value="Mannose-6-phosphate_isomerase"/>
    <property type="match status" value="1"/>
</dbReference>
<dbReference type="CDD" id="cd07011">
    <property type="entry name" value="cupin_PMI_type_I_N"/>
    <property type="match status" value="1"/>
</dbReference>
<feature type="binding site" evidence="11">
    <location>
        <position position="166"/>
    </location>
    <ligand>
        <name>Zn(2+)</name>
        <dbReference type="ChEBI" id="CHEBI:29105"/>
    </ligand>
</feature>
<dbReference type="InterPro" id="IPR016305">
    <property type="entry name" value="Mannose-6-P_Isomerase"/>
</dbReference>
<feature type="active site" evidence="10">
    <location>
        <position position="318"/>
    </location>
</feature>
<dbReference type="Gene3D" id="1.10.441.10">
    <property type="entry name" value="Phosphomannose Isomerase, domain 2"/>
    <property type="match status" value="1"/>
</dbReference>
<dbReference type="GO" id="GO:0004476">
    <property type="term" value="F:mannose-6-phosphate isomerase activity"/>
    <property type="evidence" value="ECO:0007669"/>
    <property type="project" value="UniProtKB-EC"/>
</dbReference>
<dbReference type="PANTHER" id="PTHR10309:SF0">
    <property type="entry name" value="MANNOSE-6-PHOSPHATE ISOMERASE"/>
    <property type="match status" value="1"/>
</dbReference>
<name>A0A7R9M399_9ACAR</name>
<dbReference type="GO" id="GO:0008270">
    <property type="term" value="F:zinc ion binding"/>
    <property type="evidence" value="ECO:0007669"/>
    <property type="project" value="InterPro"/>
</dbReference>
<protein>
    <recommendedName>
        <fullName evidence="4">mannose-6-phosphate isomerase</fullName>
        <ecNumber evidence="4">5.3.1.8</ecNumber>
    </recommendedName>
    <alternativeName>
        <fullName evidence="8">Phosphohexomutase</fullName>
    </alternativeName>
    <alternativeName>
        <fullName evidence="9">Phosphomannose isomerase</fullName>
    </alternativeName>
</protein>
<feature type="domain" description="Phosphomannose isomerase type I helical insertion" evidence="14">
    <location>
        <begin position="205"/>
        <end position="280"/>
    </location>
</feature>
<keyword evidence="6 11" id="KW-0862">Zinc</keyword>
<dbReference type="SUPFAM" id="SSF51182">
    <property type="entry name" value="RmlC-like cupins"/>
    <property type="match status" value="1"/>
</dbReference>
<evidence type="ECO:0000256" key="6">
    <source>
        <dbReference type="ARBA" id="ARBA00022833"/>
    </source>
</evidence>
<dbReference type="PROSITE" id="PS00966">
    <property type="entry name" value="PMI_I_2"/>
    <property type="match status" value="1"/>
</dbReference>
<dbReference type="Pfam" id="PF20511">
    <property type="entry name" value="PMI_typeI_cat"/>
    <property type="match status" value="1"/>
</dbReference>
<dbReference type="UniPathway" id="UPA00126">
    <property type="reaction ID" value="UER00423"/>
</dbReference>
<comment type="catalytic activity">
    <reaction evidence="1">
        <text>D-mannose 6-phosphate = D-fructose 6-phosphate</text>
        <dbReference type="Rhea" id="RHEA:12356"/>
        <dbReference type="ChEBI" id="CHEBI:58735"/>
        <dbReference type="ChEBI" id="CHEBI:61527"/>
        <dbReference type="EC" id="5.3.1.8"/>
    </reaction>
</comment>
<evidence type="ECO:0000256" key="7">
    <source>
        <dbReference type="ARBA" id="ARBA00023235"/>
    </source>
</evidence>
<reference evidence="15" key="1">
    <citation type="submission" date="2020-11" db="EMBL/GenBank/DDBJ databases">
        <authorList>
            <person name="Tran Van P."/>
        </authorList>
    </citation>
    <scope>NUCLEOTIDE SEQUENCE</scope>
</reference>
<feature type="binding site" evidence="11">
    <location>
        <position position="141"/>
    </location>
    <ligand>
        <name>Zn(2+)</name>
        <dbReference type="ChEBI" id="CHEBI:29105"/>
    </ligand>
</feature>
<keyword evidence="5 11" id="KW-0479">Metal-binding</keyword>
<evidence type="ECO:0000256" key="3">
    <source>
        <dbReference type="ARBA" id="ARBA00010772"/>
    </source>
</evidence>
<dbReference type="Proteomes" id="UP000728032">
    <property type="component" value="Unassembled WGS sequence"/>
</dbReference>
<evidence type="ECO:0000256" key="9">
    <source>
        <dbReference type="ARBA" id="ARBA00030762"/>
    </source>
</evidence>
<evidence type="ECO:0000259" key="13">
    <source>
        <dbReference type="Pfam" id="PF20511"/>
    </source>
</evidence>
<proteinExistence type="inferred from homology"/>
<dbReference type="PRINTS" id="PR00714">
    <property type="entry name" value="MAN6PISMRASE"/>
</dbReference>
<comment type="similarity">
    <text evidence="3">Belongs to the mannose-6-phosphate isomerase type 1 family.</text>
</comment>
<evidence type="ECO:0000256" key="2">
    <source>
        <dbReference type="ARBA" id="ARBA00004666"/>
    </source>
</evidence>
<evidence type="ECO:0000256" key="5">
    <source>
        <dbReference type="ARBA" id="ARBA00022723"/>
    </source>
</evidence>
<accession>A0A7R9M399</accession>
<dbReference type="AlphaFoldDB" id="A0A7R9M399"/>
<dbReference type="NCBIfam" id="TIGR00218">
    <property type="entry name" value="manA"/>
    <property type="match status" value="1"/>
</dbReference>
<dbReference type="GO" id="GO:0005829">
    <property type="term" value="C:cytosol"/>
    <property type="evidence" value="ECO:0007669"/>
    <property type="project" value="TreeGrafter"/>
</dbReference>
<feature type="domain" description="Phosphomannose isomerase type I catalytic" evidence="13">
    <location>
        <begin position="32"/>
        <end position="183"/>
    </location>
</feature>
<dbReference type="EC" id="5.3.1.8" evidence="4"/>
<evidence type="ECO:0000256" key="1">
    <source>
        <dbReference type="ARBA" id="ARBA00000757"/>
    </source>
</evidence>
<keyword evidence="7" id="KW-0413">Isomerase</keyword>
<dbReference type="Gene3D" id="2.60.120.10">
    <property type="entry name" value="Jelly Rolls"/>
    <property type="match status" value="2"/>
</dbReference>
<dbReference type="PROSITE" id="PS00965">
    <property type="entry name" value="PMI_I_1"/>
    <property type="match status" value="1"/>
</dbReference>
<feature type="binding site" evidence="11">
    <location>
        <position position="299"/>
    </location>
    <ligand>
        <name>Zn(2+)</name>
        <dbReference type="ChEBI" id="CHEBI:29105"/>
    </ligand>
</feature>
<evidence type="ECO:0000256" key="8">
    <source>
        <dbReference type="ARBA" id="ARBA00029741"/>
    </source>
</evidence>
<evidence type="ECO:0000259" key="14">
    <source>
        <dbReference type="Pfam" id="PF20512"/>
    </source>
</evidence>
<dbReference type="InterPro" id="IPR018050">
    <property type="entry name" value="Pmannose_isomerase-type1_CS"/>
</dbReference>
<dbReference type="FunFam" id="1.10.441.10:FF:000001">
    <property type="entry name" value="Mannose-6-phosphate isomerase"/>
    <property type="match status" value="1"/>
</dbReference>
<evidence type="ECO:0000313" key="16">
    <source>
        <dbReference type="Proteomes" id="UP000728032"/>
    </source>
</evidence>
<evidence type="ECO:0000256" key="10">
    <source>
        <dbReference type="PIRSR" id="PIRSR001480-1"/>
    </source>
</evidence>
<dbReference type="InterPro" id="IPR014710">
    <property type="entry name" value="RmlC-like_jellyroll"/>
</dbReference>
<dbReference type="Pfam" id="PF20512">
    <property type="entry name" value="PMI_typeI_hel"/>
    <property type="match status" value="1"/>
</dbReference>
<dbReference type="InterPro" id="IPR046457">
    <property type="entry name" value="PMI_typeI_cat"/>
</dbReference>
<dbReference type="GO" id="GO:0009298">
    <property type="term" value="P:GDP-mannose biosynthetic process"/>
    <property type="evidence" value="ECO:0007669"/>
    <property type="project" value="UniProtKB-UniPathway"/>
</dbReference>